<keyword evidence="2" id="KW-0472">Membrane</keyword>
<evidence type="ECO:0000313" key="3">
    <source>
        <dbReference type="EMBL" id="MPN48861.1"/>
    </source>
</evidence>
<evidence type="ECO:0000256" key="2">
    <source>
        <dbReference type="SAM" id="Phobius"/>
    </source>
</evidence>
<dbReference type="EMBL" id="VSSQ01111558">
    <property type="protein sequence ID" value="MPN48861.1"/>
    <property type="molecule type" value="Genomic_DNA"/>
</dbReference>
<sequence length="79" mass="8032">MALRAAVLPETEAEKLTLPEPPVTGTVTAPLEEPPPPPESGVTGAVPMTILVAPLLLIVIPTNFAASAVTPAGRIEVTV</sequence>
<dbReference type="AlphaFoldDB" id="A0A645IBY2"/>
<gene>
    <name evidence="3" type="ORF">SDC9_196473</name>
</gene>
<name>A0A645IBY2_9ZZZZ</name>
<proteinExistence type="predicted"/>
<protein>
    <submittedName>
        <fullName evidence="3">Uncharacterized protein</fullName>
    </submittedName>
</protein>
<keyword evidence="2" id="KW-1133">Transmembrane helix</keyword>
<organism evidence="3">
    <name type="scientific">bioreactor metagenome</name>
    <dbReference type="NCBI Taxonomy" id="1076179"/>
    <lineage>
        <taxon>unclassified sequences</taxon>
        <taxon>metagenomes</taxon>
        <taxon>ecological metagenomes</taxon>
    </lineage>
</organism>
<evidence type="ECO:0000256" key="1">
    <source>
        <dbReference type="SAM" id="MobiDB-lite"/>
    </source>
</evidence>
<reference evidence="3" key="1">
    <citation type="submission" date="2019-08" db="EMBL/GenBank/DDBJ databases">
        <authorList>
            <person name="Kucharzyk K."/>
            <person name="Murdoch R.W."/>
            <person name="Higgins S."/>
            <person name="Loffler F."/>
        </authorList>
    </citation>
    <scope>NUCLEOTIDE SEQUENCE</scope>
</reference>
<comment type="caution">
    <text evidence="3">The sequence shown here is derived from an EMBL/GenBank/DDBJ whole genome shotgun (WGS) entry which is preliminary data.</text>
</comment>
<accession>A0A645IBY2</accession>
<feature type="region of interest" description="Disordered" evidence="1">
    <location>
        <begin position="1"/>
        <end position="42"/>
    </location>
</feature>
<feature type="transmembrane region" description="Helical" evidence="2">
    <location>
        <begin position="45"/>
        <end position="66"/>
    </location>
</feature>
<keyword evidence="2" id="KW-0812">Transmembrane</keyword>